<accession>A0ABR1AGS2</accession>
<dbReference type="PANTHER" id="PTHR19845">
    <property type="entry name" value="KATANIN P80 SUBUNIT"/>
    <property type="match status" value="1"/>
</dbReference>
<keyword evidence="7" id="KW-0131">Cell cycle</keyword>
<proteinExistence type="inferred from homology"/>
<comment type="caution">
    <text evidence="11">The sequence shown here is derived from an EMBL/GenBank/DDBJ whole genome shotgun (WGS) entry which is preliminary data.</text>
</comment>
<dbReference type="InterPro" id="IPR036322">
    <property type="entry name" value="WD40_repeat_dom_sf"/>
</dbReference>
<evidence type="ECO:0000256" key="4">
    <source>
        <dbReference type="ARBA" id="ARBA00022701"/>
    </source>
</evidence>
<feature type="compositionally biased region" description="Low complexity" evidence="9">
    <location>
        <begin position="391"/>
        <end position="409"/>
    </location>
</feature>
<evidence type="ECO:0000256" key="3">
    <source>
        <dbReference type="ARBA" id="ARBA00022574"/>
    </source>
</evidence>
<keyword evidence="5" id="KW-0677">Repeat</keyword>
<dbReference type="PROSITE" id="PS50294">
    <property type="entry name" value="WD_REPEATS_REGION"/>
    <property type="match status" value="5"/>
</dbReference>
<feature type="repeat" description="WD" evidence="8">
    <location>
        <begin position="57"/>
        <end position="98"/>
    </location>
</feature>
<dbReference type="InterPro" id="IPR015943">
    <property type="entry name" value="WD40/YVTN_repeat-like_dom_sf"/>
</dbReference>
<dbReference type="PROSITE" id="PS00678">
    <property type="entry name" value="WD_REPEATS_1"/>
    <property type="match status" value="3"/>
</dbReference>
<comment type="subunit">
    <text evidence="7">Interacts with KATNA1. This interaction enhances the microtubule binding and severing activity of KATNA1 and also targets this activity to the centrosome.</text>
</comment>
<keyword evidence="7" id="KW-0498">Mitosis</keyword>
<evidence type="ECO:0000256" key="6">
    <source>
        <dbReference type="ARBA" id="ARBA00023212"/>
    </source>
</evidence>
<gene>
    <name evidence="7" type="primary">KATNB1</name>
    <name evidence="11" type="ORF">RUM44_003550</name>
</gene>
<evidence type="ECO:0000313" key="11">
    <source>
        <dbReference type="EMBL" id="KAK6619168.1"/>
    </source>
</evidence>
<organism evidence="11 12">
    <name type="scientific">Polyplax serrata</name>
    <name type="common">Common mouse louse</name>
    <dbReference type="NCBI Taxonomy" id="468196"/>
    <lineage>
        <taxon>Eukaryota</taxon>
        <taxon>Metazoa</taxon>
        <taxon>Ecdysozoa</taxon>
        <taxon>Arthropoda</taxon>
        <taxon>Hexapoda</taxon>
        <taxon>Insecta</taxon>
        <taxon>Pterygota</taxon>
        <taxon>Neoptera</taxon>
        <taxon>Paraneoptera</taxon>
        <taxon>Psocodea</taxon>
        <taxon>Troctomorpha</taxon>
        <taxon>Phthiraptera</taxon>
        <taxon>Anoplura</taxon>
        <taxon>Polyplacidae</taxon>
        <taxon>Polyplax</taxon>
    </lineage>
</organism>
<feature type="repeat" description="WD" evidence="8">
    <location>
        <begin position="183"/>
        <end position="224"/>
    </location>
</feature>
<dbReference type="EMBL" id="JAWJWF010000049">
    <property type="protein sequence ID" value="KAK6619168.1"/>
    <property type="molecule type" value="Genomic_DNA"/>
</dbReference>
<keyword evidence="4 7" id="KW-0493">Microtubule</keyword>
<feature type="domain" description="Katanin p80 subunit C-terminal" evidence="10">
    <location>
        <begin position="640"/>
        <end position="719"/>
    </location>
</feature>
<dbReference type="InterPro" id="IPR026962">
    <property type="entry name" value="KTNB1"/>
</dbReference>
<dbReference type="InterPro" id="IPR020472">
    <property type="entry name" value="WD40_PAC1"/>
</dbReference>
<dbReference type="PRINTS" id="PR00320">
    <property type="entry name" value="GPROTEINBRPT"/>
</dbReference>
<evidence type="ECO:0000313" key="12">
    <source>
        <dbReference type="Proteomes" id="UP001359485"/>
    </source>
</evidence>
<keyword evidence="6 7" id="KW-0206">Cytoskeleton</keyword>
<feature type="repeat" description="WD" evidence="8">
    <location>
        <begin position="14"/>
        <end position="56"/>
    </location>
</feature>
<dbReference type="Pfam" id="PF00400">
    <property type="entry name" value="WD40"/>
    <property type="match status" value="5"/>
</dbReference>
<evidence type="ECO:0000259" key="10">
    <source>
        <dbReference type="Pfam" id="PF13925"/>
    </source>
</evidence>
<evidence type="ECO:0000256" key="8">
    <source>
        <dbReference type="PROSITE-ProRule" id="PRU00221"/>
    </source>
</evidence>
<feature type="region of interest" description="Disordered" evidence="9">
    <location>
        <begin position="347"/>
        <end position="471"/>
    </location>
</feature>
<keyword evidence="3 8" id="KW-0853">WD repeat</keyword>
<feature type="region of interest" description="Disordered" evidence="9">
    <location>
        <begin position="511"/>
        <end position="561"/>
    </location>
</feature>
<dbReference type="Gene3D" id="2.130.10.10">
    <property type="entry name" value="YVTN repeat-like/Quinoprotein amine dehydrogenase"/>
    <property type="match status" value="1"/>
</dbReference>
<dbReference type="HAMAP" id="MF_03022">
    <property type="entry name" value="Katanin_p80_B1"/>
    <property type="match status" value="1"/>
</dbReference>
<dbReference type="PROSITE" id="PS50082">
    <property type="entry name" value="WD_REPEATS_2"/>
    <property type="match status" value="5"/>
</dbReference>
<dbReference type="SMART" id="SM00320">
    <property type="entry name" value="WD40"/>
    <property type="match status" value="6"/>
</dbReference>
<evidence type="ECO:0000256" key="1">
    <source>
        <dbReference type="ARBA" id="ARBA00004245"/>
    </source>
</evidence>
<keyword evidence="2 7" id="KW-0963">Cytoplasm</keyword>
<dbReference type="InterPro" id="IPR001680">
    <property type="entry name" value="WD40_rpt"/>
</dbReference>
<sequence length="720" mass="79837">MATSSMRSIKLQEFVAHEAKVNCLALGQISGRVLVTGGNDKKVNLWAIGTTNYVLSLNAHTSPVECVKFGHTEEFVCSGSEAGELYIWDLEANKKTRTFIGHKDGIRCMDFHPYGDFLASGSLDTSIKLWDLRRKGCISNYRGHILTVNSVRFSPDGLWLASGGDDGVVKIWDVRIGRLLQEFPDHFGSVLTVEFHPHEFLLASGSSDGTVNFWDLEKFQLVSKVEKEQGSIRYGLKSLNCLHFSPEGECLYAGVEDYLKVFGWEPGRMFDSVLTSWGVVQDMVKTPNQLIGASFHKTKVMLQAVDTKLLKTKQEVNKINSNFVHCSTRKSFTKEKLSPPKLSLKMMEESGGEEEPVEPTAIFQPQRTLTRTPPPVPEPSFETDSSLLRISSPTSDSEPLSLSSLDSNSRVQGTMRSPSPRLIQKESPPQSDTKREHRRGTATRTRPPPAPSENHDDPRSSPRRHSTTKVNSVMKYVSESRTECSIKANNIRHSPSDSTIHKPPVASRVRKNSLSLHSNGPAETVRSEEHLPRVNREKTPRNIPVRQSPLPPTYITSTPQPVDTSLVDDFVPLSGDKPCGISMDDFLPVSTTLQKLSRLMSNLTEVIVVSVVFQKNSTGFQLLETGPNISEAEGLSSLVRDHNSMMAVLCSRQKSLRIVYSLWHNKDAKAAIDSAVAMANPSVLVDLLGVLVLRPPIWTLDICGSVLPPISELLQSKYEL</sequence>
<evidence type="ECO:0000256" key="7">
    <source>
        <dbReference type="HAMAP-Rule" id="MF_03022"/>
    </source>
</evidence>
<evidence type="ECO:0000256" key="5">
    <source>
        <dbReference type="ARBA" id="ARBA00022737"/>
    </source>
</evidence>
<keyword evidence="12" id="KW-1185">Reference proteome</keyword>
<feature type="repeat" description="WD" evidence="8">
    <location>
        <begin position="99"/>
        <end position="140"/>
    </location>
</feature>
<protein>
    <recommendedName>
        <fullName evidence="7">Katanin p80 WD40 repeat-containing subunit B1</fullName>
        <shortName evidence="7">Katanin p80 subunit B1</shortName>
    </recommendedName>
    <alternativeName>
        <fullName evidence="7">p80 katanin</fullName>
    </alternativeName>
</protein>
<feature type="repeat" description="WD" evidence="8">
    <location>
        <begin position="141"/>
        <end position="182"/>
    </location>
</feature>
<evidence type="ECO:0000256" key="2">
    <source>
        <dbReference type="ARBA" id="ARBA00022490"/>
    </source>
</evidence>
<name>A0ABR1AGS2_POLSC</name>
<comment type="subcellular location">
    <subcellularLocation>
        <location evidence="1 7">Cytoplasm</location>
        <location evidence="1 7">Cytoskeleton</location>
    </subcellularLocation>
    <subcellularLocation>
        <location evidence="7">Cytoplasm</location>
    </subcellularLocation>
    <subcellularLocation>
        <location evidence="7">Cytoplasm</location>
        <location evidence="7">Cytoskeleton</location>
        <location evidence="7">Microtubule organizing center</location>
        <location evidence="7">Centrosome</location>
    </subcellularLocation>
    <subcellularLocation>
        <location evidence="7">Cytoplasm</location>
        <location evidence="7">Cytoskeleton</location>
        <location evidence="7">Spindle pole</location>
    </subcellularLocation>
    <subcellularLocation>
        <location evidence="7">Cytoplasm</location>
        <location evidence="7">Cytoskeleton</location>
        <location evidence="7">Spindle</location>
    </subcellularLocation>
    <text evidence="7">Predominantly cytoplasmic. Localized to the interphase centrosome and mitotic spindle poles.</text>
</comment>
<keyword evidence="7" id="KW-0132">Cell division</keyword>
<dbReference type="Pfam" id="PF13925">
    <property type="entry name" value="Katanin_con80"/>
    <property type="match status" value="1"/>
</dbReference>
<comment type="function">
    <text evidence="7">Participates in a complex which severs microtubules in an ATP-dependent manner. May act to target the enzymatic subunit of this complex to sites of action such as the centrosome. Microtubule severing may promote rapid reorganization of cellular microtubule arrays and the release of microtubules from the centrosome following nucleation.</text>
</comment>
<dbReference type="Proteomes" id="UP001359485">
    <property type="component" value="Unassembled WGS sequence"/>
</dbReference>
<comment type="similarity">
    <text evidence="7">Belongs to the WD repeat KATNB1 family.</text>
</comment>
<dbReference type="CDD" id="cd00200">
    <property type="entry name" value="WD40"/>
    <property type="match status" value="1"/>
</dbReference>
<evidence type="ECO:0000256" key="9">
    <source>
        <dbReference type="SAM" id="MobiDB-lite"/>
    </source>
</evidence>
<dbReference type="PANTHER" id="PTHR19845:SF0">
    <property type="entry name" value="KATANIN P80 WD40 REPEAT-CONTAINING SUBUNIT B1"/>
    <property type="match status" value="1"/>
</dbReference>
<feature type="compositionally biased region" description="Basic and acidic residues" evidence="9">
    <location>
        <begin position="525"/>
        <end position="540"/>
    </location>
</feature>
<dbReference type="InterPro" id="IPR019775">
    <property type="entry name" value="WD40_repeat_CS"/>
</dbReference>
<dbReference type="InterPro" id="IPR028021">
    <property type="entry name" value="Katanin_C-terminal"/>
</dbReference>
<reference evidence="11 12" key="1">
    <citation type="submission" date="2023-09" db="EMBL/GenBank/DDBJ databases">
        <title>Genomes of two closely related lineages of the louse Polyplax serrata with different host specificities.</title>
        <authorList>
            <person name="Martinu J."/>
            <person name="Tarabai H."/>
            <person name="Stefka J."/>
            <person name="Hypsa V."/>
        </authorList>
    </citation>
    <scope>NUCLEOTIDE SEQUENCE [LARGE SCALE GENOMIC DNA]</scope>
    <source>
        <strain evidence="11">98ZLc_SE</strain>
    </source>
</reference>
<dbReference type="SUPFAM" id="SSF50978">
    <property type="entry name" value="WD40 repeat-like"/>
    <property type="match status" value="1"/>
</dbReference>